<accession>A0ACB8E0M1</accession>
<dbReference type="EMBL" id="CM023470">
    <property type="protein sequence ID" value="KAH7980280.1"/>
    <property type="molecule type" value="Genomic_DNA"/>
</dbReference>
<sequence>MTKINLDDGALWNARPEIGLDTEKAMEGWDPAEKKMFRLGARAFYLTCAKALLRKLALTNKVIIMHASFLVLKYENVEQEVQSLRYISGQLQPQVIR</sequence>
<dbReference type="Proteomes" id="UP000821865">
    <property type="component" value="Chromosome 1"/>
</dbReference>
<comment type="caution">
    <text evidence="1">The sequence shown here is derived from an EMBL/GenBank/DDBJ whole genome shotgun (WGS) entry which is preliminary data.</text>
</comment>
<organism evidence="1 2">
    <name type="scientific">Dermacentor silvarum</name>
    <name type="common">Tick</name>
    <dbReference type="NCBI Taxonomy" id="543639"/>
    <lineage>
        <taxon>Eukaryota</taxon>
        <taxon>Metazoa</taxon>
        <taxon>Ecdysozoa</taxon>
        <taxon>Arthropoda</taxon>
        <taxon>Chelicerata</taxon>
        <taxon>Arachnida</taxon>
        <taxon>Acari</taxon>
        <taxon>Parasitiformes</taxon>
        <taxon>Ixodida</taxon>
        <taxon>Ixodoidea</taxon>
        <taxon>Ixodidae</taxon>
        <taxon>Rhipicephalinae</taxon>
        <taxon>Dermacentor</taxon>
    </lineage>
</organism>
<keyword evidence="2" id="KW-1185">Reference proteome</keyword>
<name>A0ACB8E0M1_DERSI</name>
<evidence type="ECO:0000313" key="2">
    <source>
        <dbReference type="Proteomes" id="UP000821865"/>
    </source>
</evidence>
<reference evidence="1" key="1">
    <citation type="submission" date="2020-05" db="EMBL/GenBank/DDBJ databases">
        <title>Large-scale comparative analyses of tick genomes elucidate their genetic diversity and vector capacities.</title>
        <authorList>
            <person name="Jia N."/>
            <person name="Wang J."/>
            <person name="Shi W."/>
            <person name="Du L."/>
            <person name="Sun Y."/>
            <person name="Zhan W."/>
            <person name="Jiang J."/>
            <person name="Wang Q."/>
            <person name="Zhang B."/>
            <person name="Ji P."/>
            <person name="Sakyi L.B."/>
            <person name="Cui X."/>
            <person name="Yuan T."/>
            <person name="Jiang B."/>
            <person name="Yang W."/>
            <person name="Lam T.T.-Y."/>
            <person name="Chang Q."/>
            <person name="Ding S."/>
            <person name="Wang X."/>
            <person name="Zhu J."/>
            <person name="Ruan X."/>
            <person name="Zhao L."/>
            <person name="Wei J."/>
            <person name="Que T."/>
            <person name="Du C."/>
            <person name="Cheng J."/>
            <person name="Dai P."/>
            <person name="Han X."/>
            <person name="Huang E."/>
            <person name="Gao Y."/>
            <person name="Liu J."/>
            <person name="Shao H."/>
            <person name="Ye R."/>
            <person name="Li L."/>
            <person name="Wei W."/>
            <person name="Wang X."/>
            <person name="Wang C."/>
            <person name="Yang T."/>
            <person name="Huo Q."/>
            <person name="Li W."/>
            <person name="Guo W."/>
            <person name="Chen H."/>
            <person name="Zhou L."/>
            <person name="Ni X."/>
            <person name="Tian J."/>
            <person name="Zhou Y."/>
            <person name="Sheng Y."/>
            <person name="Liu T."/>
            <person name="Pan Y."/>
            <person name="Xia L."/>
            <person name="Li J."/>
            <person name="Zhao F."/>
            <person name="Cao W."/>
        </authorList>
    </citation>
    <scope>NUCLEOTIDE SEQUENCE</scope>
    <source>
        <strain evidence="1">Dsil-2018</strain>
    </source>
</reference>
<evidence type="ECO:0000313" key="1">
    <source>
        <dbReference type="EMBL" id="KAH7980280.1"/>
    </source>
</evidence>
<protein>
    <submittedName>
        <fullName evidence="1">Uncharacterized protein</fullName>
    </submittedName>
</protein>
<proteinExistence type="predicted"/>
<gene>
    <name evidence="1" type="ORF">HPB49_014460</name>
</gene>